<reference evidence="1" key="1">
    <citation type="submission" date="2015-05" db="UniProtKB">
        <authorList>
            <consortium name="EnsemblMetazoa"/>
        </authorList>
    </citation>
    <scope>IDENTIFICATION</scope>
</reference>
<protein>
    <submittedName>
        <fullName evidence="1">Uncharacterized protein</fullName>
    </submittedName>
</protein>
<evidence type="ECO:0000313" key="2">
    <source>
        <dbReference type="Proteomes" id="UP000015103"/>
    </source>
</evidence>
<dbReference type="Proteomes" id="UP000015103">
    <property type="component" value="Unassembled WGS sequence"/>
</dbReference>
<accession>T1HRF1</accession>
<dbReference type="VEuPathDB" id="VectorBase:RPRC006621"/>
<keyword evidence="2" id="KW-1185">Reference proteome</keyword>
<dbReference type="EnsemblMetazoa" id="RPRC006621-RA">
    <property type="protein sequence ID" value="RPRC006621-PA"/>
    <property type="gene ID" value="RPRC006621"/>
</dbReference>
<evidence type="ECO:0000313" key="1">
    <source>
        <dbReference type="EnsemblMetazoa" id="RPRC006621-PA"/>
    </source>
</evidence>
<proteinExistence type="predicted"/>
<dbReference type="InParanoid" id="T1HRF1"/>
<name>T1HRF1_RHOPR</name>
<dbReference type="AlphaFoldDB" id="T1HRF1"/>
<organism evidence="1 2">
    <name type="scientific">Rhodnius prolixus</name>
    <name type="common">Triatomid bug</name>
    <dbReference type="NCBI Taxonomy" id="13249"/>
    <lineage>
        <taxon>Eukaryota</taxon>
        <taxon>Metazoa</taxon>
        <taxon>Ecdysozoa</taxon>
        <taxon>Arthropoda</taxon>
        <taxon>Hexapoda</taxon>
        <taxon>Insecta</taxon>
        <taxon>Pterygota</taxon>
        <taxon>Neoptera</taxon>
        <taxon>Paraneoptera</taxon>
        <taxon>Hemiptera</taxon>
        <taxon>Heteroptera</taxon>
        <taxon>Panheteroptera</taxon>
        <taxon>Cimicomorpha</taxon>
        <taxon>Reduviidae</taxon>
        <taxon>Triatominae</taxon>
        <taxon>Rhodnius</taxon>
    </lineage>
</organism>
<sequence length="76" mass="7979">MAGSMATPLRSVTLSSLLVPEELAVLTALADDGTTYRFVLLFFGIPGKKLADETAKEGAALITVTPQPCILSDIVE</sequence>
<dbReference type="HOGENOM" id="CLU_2657562_0_0_1"/>
<dbReference type="EMBL" id="ACPB03000473">
    <property type="status" value="NOT_ANNOTATED_CDS"/>
    <property type="molecule type" value="Genomic_DNA"/>
</dbReference>